<dbReference type="AlphaFoldDB" id="A0A8H6MEX8"/>
<protein>
    <submittedName>
        <fullName evidence="3">Uncharacterized protein</fullName>
    </submittedName>
</protein>
<dbReference type="OrthoDB" id="2962799at2759"/>
<comment type="caution">
    <text evidence="3">The sequence shown here is derived from an EMBL/GenBank/DDBJ whole genome shotgun (WGS) entry which is preliminary data.</text>
</comment>
<evidence type="ECO:0000313" key="3">
    <source>
        <dbReference type="EMBL" id="KAF6762576.1"/>
    </source>
</evidence>
<keyword evidence="4" id="KW-1185">Reference proteome</keyword>
<feature type="transmembrane region" description="Helical" evidence="2">
    <location>
        <begin position="54"/>
        <end position="76"/>
    </location>
</feature>
<dbReference type="EMBL" id="JACGCI010000007">
    <property type="protein sequence ID" value="KAF6762576.1"/>
    <property type="molecule type" value="Genomic_DNA"/>
</dbReference>
<gene>
    <name evidence="3" type="ORF">DFP72DRAFT_1164485</name>
</gene>
<proteinExistence type="predicted"/>
<accession>A0A8H6MEX8</accession>
<evidence type="ECO:0000256" key="1">
    <source>
        <dbReference type="SAM" id="MobiDB-lite"/>
    </source>
</evidence>
<keyword evidence="2" id="KW-0472">Membrane</keyword>
<evidence type="ECO:0000256" key="2">
    <source>
        <dbReference type="SAM" id="Phobius"/>
    </source>
</evidence>
<organism evidence="3 4">
    <name type="scientific">Ephemerocybe angulata</name>
    <dbReference type="NCBI Taxonomy" id="980116"/>
    <lineage>
        <taxon>Eukaryota</taxon>
        <taxon>Fungi</taxon>
        <taxon>Dikarya</taxon>
        <taxon>Basidiomycota</taxon>
        <taxon>Agaricomycotina</taxon>
        <taxon>Agaricomycetes</taxon>
        <taxon>Agaricomycetidae</taxon>
        <taxon>Agaricales</taxon>
        <taxon>Agaricineae</taxon>
        <taxon>Psathyrellaceae</taxon>
        <taxon>Ephemerocybe</taxon>
    </lineage>
</organism>
<feature type="region of interest" description="Disordered" evidence="1">
    <location>
        <begin position="118"/>
        <end position="161"/>
    </location>
</feature>
<evidence type="ECO:0000313" key="4">
    <source>
        <dbReference type="Proteomes" id="UP000521943"/>
    </source>
</evidence>
<keyword evidence="2" id="KW-1133">Transmembrane helix</keyword>
<name>A0A8H6MEX8_9AGAR</name>
<keyword evidence="2" id="KW-0812">Transmembrane</keyword>
<reference evidence="3 4" key="1">
    <citation type="submission" date="2020-07" db="EMBL/GenBank/DDBJ databases">
        <title>Comparative genomics of pyrophilous fungi reveals a link between fire events and developmental genes.</title>
        <authorList>
            <consortium name="DOE Joint Genome Institute"/>
            <person name="Steindorff A.S."/>
            <person name="Carver A."/>
            <person name="Calhoun S."/>
            <person name="Stillman K."/>
            <person name="Liu H."/>
            <person name="Lipzen A."/>
            <person name="Pangilinan J."/>
            <person name="Labutti K."/>
            <person name="Bruns T.D."/>
            <person name="Grigoriev I.V."/>
        </authorList>
    </citation>
    <scope>NUCLEOTIDE SEQUENCE [LARGE SCALE GENOMIC DNA]</scope>
    <source>
        <strain evidence="3 4">CBS 144469</strain>
    </source>
</reference>
<feature type="region of interest" description="Disordered" evidence="1">
    <location>
        <begin position="204"/>
        <end position="242"/>
    </location>
</feature>
<sequence length="402" mass="44297">MSDPWRTPFVTGAWTLLGHPRRGLESSGIDLFARGGEDESATDKAKAAGAASSIIVGVLFCLFLVALAGLAVFYYFKRQRTRVGDVETAEPEKKRNWFAVEGGDEKKGGFADWWRQSHSIPDRVEPPPSARPRTSLQRLKSALSRKGAQHRRTPSTESETGLLSKFSFKVTSPTVTIDLPMQTVPQPKPRYPSVLERGYRVPLYPVQSPPQENSPPRSLTSPAPPPPPSSNDKPTAHPITVAERSVRKKLTLPPRALKISNGRPLIPISERKMGVPRSPAHRQRRGLMNQFKHPFLPLKDSDTAFPTISAPMPSADNGVSNPKLGYAANQAYAYMQKPRTTPMHPGGPRQLSRVSTRRIPVPVYETKPSRPLLPATPLHLREDVRVLPPGSPSVHRPAPTPI</sequence>
<dbReference type="Proteomes" id="UP000521943">
    <property type="component" value="Unassembled WGS sequence"/>
</dbReference>